<accession>A0A2G5BG15</accession>
<evidence type="ECO:0000313" key="3">
    <source>
        <dbReference type="Proteomes" id="UP000242474"/>
    </source>
</evidence>
<proteinExistence type="predicted"/>
<feature type="compositionally biased region" description="Polar residues" evidence="1">
    <location>
        <begin position="39"/>
        <end position="50"/>
    </location>
</feature>
<protein>
    <submittedName>
        <fullName evidence="2">Uncharacterized protein</fullName>
    </submittedName>
</protein>
<dbReference type="AlphaFoldDB" id="A0A2G5BG15"/>
<evidence type="ECO:0000313" key="2">
    <source>
        <dbReference type="EMBL" id="PIA17922.1"/>
    </source>
</evidence>
<dbReference type="EMBL" id="KZ303492">
    <property type="protein sequence ID" value="PIA17922.1"/>
    <property type="molecule type" value="Genomic_DNA"/>
</dbReference>
<dbReference type="OrthoDB" id="2362516at2759"/>
<reference evidence="2 3" key="1">
    <citation type="journal article" date="2015" name="Genome Biol. Evol.">
        <title>Phylogenomic analyses indicate that early fungi evolved digesting cell walls of algal ancestors of land plants.</title>
        <authorList>
            <person name="Chang Y."/>
            <person name="Wang S."/>
            <person name="Sekimoto S."/>
            <person name="Aerts A.L."/>
            <person name="Choi C."/>
            <person name="Clum A."/>
            <person name="LaButti K.M."/>
            <person name="Lindquist E.A."/>
            <person name="Yee Ngan C."/>
            <person name="Ohm R.A."/>
            <person name="Salamov A.A."/>
            <person name="Grigoriev I.V."/>
            <person name="Spatafora J.W."/>
            <person name="Berbee M.L."/>
        </authorList>
    </citation>
    <scope>NUCLEOTIDE SEQUENCE [LARGE SCALE GENOMIC DNA]</scope>
    <source>
        <strain evidence="2 3">NRRL 1564</strain>
    </source>
</reference>
<gene>
    <name evidence="2" type="ORF">COEREDRAFT_85797</name>
</gene>
<evidence type="ECO:0000256" key="1">
    <source>
        <dbReference type="SAM" id="MobiDB-lite"/>
    </source>
</evidence>
<sequence>MTLNAPLSASSGLSTVDTEGEGSDKEDFSFTADKASGNHIETTETANPTSDKCPVKGATSVESMRGCNSVGYTLCVNGKWPVYPYFSGTSCYLQGHTAICDWEREYDKDSCNTQSIFSKSRVNMLSKLQSDLRPISAFTANEINSRIEYIPLSVLRGQFSALVKLQTLHAPLGNNWMLSFQLPHGQSIDNVDSGRICS</sequence>
<organism evidence="2 3">
    <name type="scientific">Coemansia reversa (strain ATCC 12441 / NRRL 1564)</name>
    <dbReference type="NCBI Taxonomy" id="763665"/>
    <lineage>
        <taxon>Eukaryota</taxon>
        <taxon>Fungi</taxon>
        <taxon>Fungi incertae sedis</taxon>
        <taxon>Zoopagomycota</taxon>
        <taxon>Kickxellomycotina</taxon>
        <taxon>Kickxellomycetes</taxon>
        <taxon>Kickxellales</taxon>
        <taxon>Kickxellaceae</taxon>
        <taxon>Coemansia</taxon>
    </lineage>
</organism>
<name>A0A2G5BG15_COERN</name>
<feature type="region of interest" description="Disordered" evidence="1">
    <location>
        <begin position="1"/>
        <end position="52"/>
    </location>
</feature>
<feature type="compositionally biased region" description="Polar residues" evidence="1">
    <location>
        <begin position="1"/>
        <end position="17"/>
    </location>
</feature>
<keyword evidence="3" id="KW-1185">Reference proteome</keyword>
<dbReference type="Proteomes" id="UP000242474">
    <property type="component" value="Unassembled WGS sequence"/>
</dbReference>